<dbReference type="Gene3D" id="3.40.1090.10">
    <property type="entry name" value="Cytosolic phospholipase A2 catalytic domain"/>
    <property type="match status" value="1"/>
</dbReference>
<gene>
    <name evidence="4" type="ORF">PECUL_23A050200</name>
</gene>
<name>A0AAD1QZA1_PELCU</name>
<feature type="active site" description="Nucleophile" evidence="2">
    <location>
        <position position="77"/>
    </location>
</feature>
<evidence type="ECO:0000256" key="1">
    <source>
        <dbReference type="ARBA" id="ARBA00023098"/>
    </source>
</evidence>
<dbReference type="PROSITE" id="PS51635">
    <property type="entry name" value="PNPLA"/>
    <property type="match status" value="1"/>
</dbReference>
<feature type="short sequence motif" description="DGA/G" evidence="2">
    <location>
        <begin position="208"/>
        <end position="210"/>
    </location>
</feature>
<protein>
    <submittedName>
        <fullName evidence="4">Patatin-like phospholipase domain-containing 1</fullName>
    </submittedName>
</protein>
<dbReference type="SUPFAM" id="SSF52151">
    <property type="entry name" value="FabD/lysophospholipase-like"/>
    <property type="match status" value="1"/>
</dbReference>
<sequence>MFQFWKKLFSFFWTKSESDPKADAAVAQQELVSTNSPLSLSFSGSGFLSLYQIGAVKALLEQAPEILKSAPKVYGASAGSLVAAAVVFKVNLDQSLQMKLSGNTYDILNLLLNAATEARKTTLGPLCPRFNLIKNLHKALLHLLPDNAHQMATGRLFVALTRLSDLKDIMVSDYKSKEEVVQVLICSCFVPFYCGIVPPSFRGVRYFDGGCTNFHPFVNLSSILTVSPFSGEIDICPRDCPVSFCVFVLNASFQLSIENLRRVIYALFPPQTMVLNEYYCRGYKDAVIFLNHMSKNRGCGRTPKKSHEI</sequence>
<evidence type="ECO:0000259" key="3">
    <source>
        <dbReference type="PROSITE" id="PS51635"/>
    </source>
</evidence>
<keyword evidence="2" id="KW-0378">Hydrolase</keyword>
<dbReference type="InterPro" id="IPR002641">
    <property type="entry name" value="PNPLA_dom"/>
</dbReference>
<feature type="domain" description="PNPLA" evidence="3">
    <location>
        <begin position="40"/>
        <end position="221"/>
    </location>
</feature>
<organism evidence="4 5">
    <name type="scientific">Pelobates cultripes</name>
    <name type="common">Western spadefoot toad</name>
    <dbReference type="NCBI Taxonomy" id="61616"/>
    <lineage>
        <taxon>Eukaryota</taxon>
        <taxon>Metazoa</taxon>
        <taxon>Chordata</taxon>
        <taxon>Craniata</taxon>
        <taxon>Vertebrata</taxon>
        <taxon>Euteleostomi</taxon>
        <taxon>Amphibia</taxon>
        <taxon>Batrachia</taxon>
        <taxon>Anura</taxon>
        <taxon>Pelobatoidea</taxon>
        <taxon>Pelobatidae</taxon>
        <taxon>Pelobates</taxon>
    </lineage>
</organism>
<evidence type="ECO:0000313" key="4">
    <source>
        <dbReference type="EMBL" id="CAH2220712.1"/>
    </source>
</evidence>
<dbReference type="GO" id="GO:0016020">
    <property type="term" value="C:membrane"/>
    <property type="evidence" value="ECO:0007669"/>
    <property type="project" value="TreeGrafter"/>
</dbReference>
<proteinExistence type="predicted"/>
<accession>A0AAD1QZA1</accession>
<keyword evidence="5" id="KW-1185">Reference proteome</keyword>
<dbReference type="AlphaFoldDB" id="A0AAD1QZA1"/>
<dbReference type="EMBL" id="OW240912">
    <property type="protein sequence ID" value="CAH2220712.1"/>
    <property type="molecule type" value="Genomic_DNA"/>
</dbReference>
<dbReference type="Pfam" id="PF01734">
    <property type="entry name" value="Patatin"/>
    <property type="match status" value="1"/>
</dbReference>
<dbReference type="GO" id="GO:0004806">
    <property type="term" value="F:triacylglycerol lipase activity"/>
    <property type="evidence" value="ECO:0007669"/>
    <property type="project" value="TreeGrafter"/>
</dbReference>
<evidence type="ECO:0000256" key="2">
    <source>
        <dbReference type="PROSITE-ProRule" id="PRU01161"/>
    </source>
</evidence>
<keyword evidence="2" id="KW-0442">Lipid degradation</keyword>
<comment type="caution">
    <text evidence="2">Lacks conserved residue(s) required for the propagation of feature annotation.</text>
</comment>
<keyword evidence="1 2" id="KW-0443">Lipid metabolism</keyword>
<dbReference type="Proteomes" id="UP001295444">
    <property type="component" value="Chromosome 01"/>
</dbReference>
<reference evidence="4" key="1">
    <citation type="submission" date="2022-03" db="EMBL/GenBank/DDBJ databases">
        <authorList>
            <person name="Alioto T."/>
            <person name="Alioto T."/>
            <person name="Gomez Garrido J."/>
        </authorList>
    </citation>
    <scope>NUCLEOTIDE SEQUENCE</scope>
</reference>
<evidence type="ECO:0000313" key="5">
    <source>
        <dbReference type="Proteomes" id="UP001295444"/>
    </source>
</evidence>
<dbReference type="PANTHER" id="PTHR12406">
    <property type="entry name" value="CALCIUM-INDEPENDENT PHOSPHOLIPASE A2 IPLA2 -RELATED"/>
    <property type="match status" value="1"/>
</dbReference>
<dbReference type="GO" id="GO:0055088">
    <property type="term" value="P:lipid homeostasis"/>
    <property type="evidence" value="ECO:0007669"/>
    <property type="project" value="TreeGrafter"/>
</dbReference>
<dbReference type="InterPro" id="IPR033562">
    <property type="entry name" value="PLPL"/>
</dbReference>
<feature type="short sequence motif" description="GXSXG" evidence="2">
    <location>
        <begin position="75"/>
        <end position="79"/>
    </location>
</feature>
<dbReference type="GO" id="GO:0005737">
    <property type="term" value="C:cytoplasm"/>
    <property type="evidence" value="ECO:0007669"/>
    <property type="project" value="TreeGrafter"/>
</dbReference>
<dbReference type="InterPro" id="IPR016035">
    <property type="entry name" value="Acyl_Trfase/lysoPLipase"/>
</dbReference>
<dbReference type="GO" id="GO:0005811">
    <property type="term" value="C:lipid droplet"/>
    <property type="evidence" value="ECO:0007669"/>
    <property type="project" value="TreeGrafter"/>
</dbReference>
<feature type="active site" description="Proton acceptor" evidence="2">
    <location>
        <position position="208"/>
    </location>
</feature>
<dbReference type="GO" id="GO:0019433">
    <property type="term" value="P:triglyceride catabolic process"/>
    <property type="evidence" value="ECO:0007669"/>
    <property type="project" value="TreeGrafter"/>
</dbReference>
<dbReference type="PANTHER" id="PTHR12406:SF23">
    <property type="entry name" value="OMEGA-HYDROXYCERAMIDE TRANSACYLASE"/>
    <property type="match status" value="1"/>
</dbReference>